<sequence length="256" mass="27854">MRRDLTAAELRERLAAAERSHHAWTSGAEGERLVAQTLGELETHGWHLLHDVHWPGRRSANLDHVAVGPGGVVVVDAKKWSGTVRISDGHLRQNGYRRDRELEGVARATAAVAALLPPEHRASTRGLLCLVDQPVRPTRTRSGVPVVGRTHLVHHLRSLNATLTSDDVDQLTHLLRAQLDGPRSPALTTTAAVDPATPSPQAPPARARRPVSRRTARHVRRRALAAFVVVLVLLFLTSMLVTRLVGGLFAPFAPTG</sequence>
<feature type="transmembrane region" description="Helical" evidence="2">
    <location>
        <begin position="223"/>
        <end position="250"/>
    </location>
</feature>
<dbReference type="EMBL" id="JBFNQN010000023">
    <property type="protein sequence ID" value="MEW9267777.1"/>
    <property type="molecule type" value="Genomic_DNA"/>
</dbReference>
<proteinExistence type="predicted"/>
<keyword evidence="2" id="KW-0812">Transmembrane</keyword>
<accession>A0ABV3PEV9</accession>
<dbReference type="PROSITE" id="PS50965">
    <property type="entry name" value="NERD"/>
    <property type="match status" value="1"/>
</dbReference>
<organism evidence="4 5">
    <name type="scientific">Kineococcus endophyticus</name>
    <dbReference type="NCBI Taxonomy" id="1181883"/>
    <lineage>
        <taxon>Bacteria</taxon>
        <taxon>Bacillati</taxon>
        <taxon>Actinomycetota</taxon>
        <taxon>Actinomycetes</taxon>
        <taxon>Kineosporiales</taxon>
        <taxon>Kineosporiaceae</taxon>
        <taxon>Kineococcus</taxon>
    </lineage>
</organism>
<dbReference type="RefSeq" id="WP_367641256.1">
    <property type="nucleotide sequence ID" value="NZ_JBFNQN010000023.1"/>
</dbReference>
<evidence type="ECO:0000259" key="3">
    <source>
        <dbReference type="PROSITE" id="PS50965"/>
    </source>
</evidence>
<dbReference type="Pfam" id="PF08378">
    <property type="entry name" value="NERD"/>
    <property type="match status" value="1"/>
</dbReference>
<evidence type="ECO:0000256" key="1">
    <source>
        <dbReference type="SAM" id="MobiDB-lite"/>
    </source>
</evidence>
<keyword evidence="2" id="KW-1133">Transmembrane helix</keyword>
<keyword evidence="5" id="KW-1185">Reference proteome</keyword>
<dbReference type="Proteomes" id="UP001555826">
    <property type="component" value="Unassembled WGS sequence"/>
</dbReference>
<evidence type="ECO:0000313" key="4">
    <source>
        <dbReference type="EMBL" id="MEW9267777.1"/>
    </source>
</evidence>
<protein>
    <submittedName>
        <fullName evidence="4">NERD domain-containing protein</fullName>
    </submittedName>
</protein>
<reference evidence="4 5" key="1">
    <citation type="submission" date="2024-07" db="EMBL/GenBank/DDBJ databases">
        <authorList>
            <person name="Thanompreechachai J."/>
            <person name="Duangmal K."/>
        </authorList>
    </citation>
    <scope>NUCLEOTIDE SEQUENCE [LARGE SCALE GENOMIC DNA]</scope>
    <source>
        <strain evidence="4 5">KCTC 19886</strain>
    </source>
</reference>
<dbReference type="InterPro" id="IPR011528">
    <property type="entry name" value="NERD"/>
</dbReference>
<name>A0ABV3PEV9_9ACTN</name>
<keyword evidence="2" id="KW-0472">Membrane</keyword>
<gene>
    <name evidence="4" type="ORF">AB1207_23800</name>
</gene>
<comment type="caution">
    <text evidence="4">The sequence shown here is derived from an EMBL/GenBank/DDBJ whole genome shotgun (WGS) entry which is preliminary data.</text>
</comment>
<feature type="region of interest" description="Disordered" evidence="1">
    <location>
        <begin position="180"/>
        <end position="214"/>
    </location>
</feature>
<evidence type="ECO:0000256" key="2">
    <source>
        <dbReference type="SAM" id="Phobius"/>
    </source>
</evidence>
<feature type="domain" description="NERD" evidence="3">
    <location>
        <begin position="26"/>
        <end position="125"/>
    </location>
</feature>
<evidence type="ECO:0000313" key="5">
    <source>
        <dbReference type="Proteomes" id="UP001555826"/>
    </source>
</evidence>